<reference evidence="1" key="1">
    <citation type="submission" date="2020-11" db="EMBL/GenBank/DDBJ databases">
        <authorList>
            <consortium name="DOE Joint Genome Institute"/>
            <person name="Ahrendt S."/>
            <person name="Riley R."/>
            <person name="Andreopoulos W."/>
            <person name="Labutti K."/>
            <person name="Pangilinan J."/>
            <person name="Ruiz-Duenas F.J."/>
            <person name="Barrasa J.M."/>
            <person name="Sanchez-Garcia M."/>
            <person name="Camarero S."/>
            <person name="Miyauchi S."/>
            <person name="Serrano A."/>
            <person name="Linde D."/>
            <person name="Babiker R."/>
            <person name="Drula E."/>
            <person name="Ayuso-Fernandez I."/>
            <person name="Pacheco R."/>
            <person name="Padilla G."/>
            <person name="Ferreira P."/>
            <person name="Barriuso J."/>
            <person name="Kellner H."/>
            <person name="Castanera R."/>
            <person name="Alfaro M."/>
            <person name="Ramirez L."/>
            <person name="Pisabarro A.G."/>
            <person name="Kuo A."/>
            <person name="Tritt A."/>
            <person name="Lipzen A."/>
            <person name="He G."/>
            <person name="Yan M."/>
            <person name="Ng V."/>
            <person name="Cullen D."/>
            <person name="Martin F."/>
            <person name="Rosso M.-N."/>
            <person name="Henrissat B."/>
            <person name="Hibbett D."/>
            <person name="Martinez A.T."/>
            <person name="Grigoriev I.V."/>
        </authorList>
    </citation>
    <scope>NUCLEOTIDE SEQUENCE</scope>
    <source>
        <strain evidence="1">ATCC 90797</strain>
    </source>
</reference>
<dbReference type="Proteomes" id="UP000807025">
    <property type="component" value="Unassembled WGS sequence"/>
</dbReference>
<evidence type="ECO:0000313" key="2">
    <source>
        <dbReference type="Proteomes" id="UP000807025"/>
    </source>
</evidence>
<organism evidence="1 2">
    <name type="scientific">Pleurotus eryngii</name>
    <name type="common">Boletus of the steppes</name>
    <dbReference type="NCBI Taxonomy" id="5323"/>
    <lineage>
        <taxon>Eukaryota</taxon>
        <taxon>Fungi</taxon>
        <taxon>Dikarya</taxon>
        <taxon>Basidiomycota</taxon>
        <taxon>Agaricomycotina</taxon>
        <taxon>Agaricomycetes</taxon>
        <taxon>Agaricomycetidae</taxon>
        <taxon>Agaricales</taxon>
        <taxon>Pleurotineae</taxon>
        <taxon>Pleurotaceae</taxon>
        <taxon>Pleurotus</taxon>
    </lineage>
</organism>
<comment type="caution">
    <text evidence="1">The sequence shown here is derived from an EMBL/GenBank/DDBJ whole genome shotgun (WGS) entry which is preliminary data.</text>
</comment>
<evidence type="ECO:0000313" key="1">
    <source>
        <dbReference type="EMBL" id="KAF9487345.1"/>
    </source>
</evidence>
<sequence length="171" mass="17743">MHANMNVAELVALLQSHGISLPEKAQAASETANSSTSSVATAAALSSSAAAATTHANTAMPAIEPMEAPADKIGFIRCTNCLTQLALYAADADALGDNEVENAPAAANVALAAANVVPVAPAILSNRSLSPRWYAVICAHQVGVMYARWDPIVKDLVDGVPHWTAVRYHTK</sequence>
<dbReference type="EMBL" id="MU154787">
    <property type="protein sequence ID" value="KAF9487345.1"/>
    <property type="molecule type" value="Genomic_DNA"/>
</dbReference>
<gene>
    <name evidence="1" type="ORF">BDN71DRAFT_1436927</name>
</gene>
<protein>
    <submittedName>
        <fullName evidence="1">Uncharacterized protein</fullName>
    </submittedName>
</protein>
<keyword evidence="2" id="KW-1185">Reference proteome</keyword>
<name>A0A9P6D929_PLEER</name>
<dbReference type="OrthoDB" id="10573926at2759"/>
<accession>A0A9P6D929</accession>
<dbReference type="AlphaFoldDB" id="A0A9P6D929"/>
<proteinExistence type="predicted"/>